<keyword evidence="9" id="KW-1185">Reference proteome</keyword>
<evidence type="ECO:0000313" key="9">
    <source>
        <dbReference type="Proteomes" id="UP000320333"/>
    </source>
</evidence>
<evidence type="ECO:0000313" key="8">
    <source>
        <dbReference type="EMBL" id="TPX76096.1"/>
    </source>
</evidence>
<dbReference type="PANTHER" id="PTHR13505">
    <property type="entry name" value="TRANSMEMBRANE PROTEIN 208"/>
    <property type="match status" value="1"/>
</dbReference>
<feature type="transmembrane region" description="Helical" evidence="7">
    <location>
        <begin position="141"/>
        <end position="159"/>
    </location>
</feature>
<dbReference type="Pfam" id="PF05620">
    <property type="entry name" value="TMEM208_SND2"/>
    <property type="match status" value="1"/>
</dbReference>
<dbReference type="PANTHER" id="PTHR13505:SF7">
    <property type="entry name" value="TRANSMEMBRANE PROTEIN 208"/>
    <property type="match status" value="1"/>
</dbReference>
<accession>A0A507FL90</accession>
<feature type="transmembrane region" description="Helical" evidence="7">
    <location>
        <begin position="56"/>
        <end position="78"/>
    </location>
</feature>
<dbReference type="OrthoDB" id="10012212at2759"/>
<evidence type="ECO:0000256" key="4">
    <source>
        <dbReference type="ARBA" id="ARBA00022824"/>
    </source>
</evidence>
<comment type="similarity">
    <text evidence="2">Belongs to the TMEM208 family.</text>
</comment>
<reference evidence="8 9" key="1">
    <citation type="journal article" date="2019" name="Sci. Rep.">
        <title>Comparative genomics of chytrid fungi reveal insights into the obligate biotrophic and pathogenic lifestyle of Synchytrium endobioticum.</title>
        <authorList>
            <person name="van de Vossenberg B.T.L.H."/>
            <person name="Warris S."/>
            <person name="Nguyen H.D.T."/>
            <person name="van Gent-Pelzer M.P.E."/>
            <person name="Joly D.L."/>
            <person name="van de Geest H.C."/>
            <person name="Bonants P.J.M."/>
            <person name="Smith D.S."/>
            <person name="Levesque C.A."/>
            <person name="van der Lee T.A.J."/>
        </authorList>
    </citation>
    <scope>NUCLEOTIDE SEQUENCE [LARGE SCALE GENOMIC DNA]</scope>
    <source>
        <strain evidence="8 9">CBS 675.73</strain>
    </source>
</reference>
<name>A0A507FL90_9FUNG</name>
<keyword evidence="4" id="KW-0256">Endoplasmic reticulum</keyword>
<evidence type="ECO:0000256" key="3">
    <source>
        <dbReference type="ARBA" id="ARBA00022692"/>
    </source>
</evidence>
<dbReference type="AlphaFoldDB" id="A0A507FL90"/>
<protein>
    <submittedName>
        <fullName evidence="8">Uncharacterized protein</fullName>
    </submittedName>
</protein>
<dbReference type="GO" id="GO:0005773">
    <property type="term" value="C:vacuole"/>
    <property type="evidence" value="ECO:0007669"/>
    <property type="project" value="GOC"/>
</dbReference>
<keyword evidence="6 7" id="KW-0472">Membrane</keyword>
<comment type="caution">
    <text evidence="8">The sequence shown here is derived from an EMBL/GenBank/DDBJ whole genome shotgun (WGS) entry which is preliminary data.</text>
</comment>
<evidence type="ECO:0000256" key="2">
    <source>
        <dbReference type="ARBA" id="ARBA00009950"/>
    </source>
</evidence>
<gene>
    <name evidence="8" type="ORF">CcCBS67573_g02644</name>
</gene>
<dbReference type="Proteomes" id="UP000320333">
    <property type="component" value="Unassembled WGS sequence"/>
</dbReference>
<dbReference type="GO" id="GO:0006624">
    <property type="term" value="P:vacuolar protein processing"/>
    <property type="evidence" value="ECO:0007669"/>
    <property type="project" value="TreeGrafter"/>
</dbReference>
<dbReference type="InterPro" id="IPR008506">
    <property type="entry name" value="SND2/TMEM208"/>
</dbReference>
<evidence type="ECO:0000256" key="5">
    <source>
        <dbReference type="ARBA" id="ARBA00022989"/>
    </source>
</evidence>
<keyword evidence="5 7" id="KW-1133">Transmembrane helix</keyword>
<evidence type="ECO:0000256" key="1">
    <source>
        <dbReference type="ARBA" id="ARBA00004477"/>
    </source>
</evidence>
<dbReference type="EMBL" id="QEAP01000058">
    <property type="protein sequence ID" value="TPX76096.1"/>
    <property type="molecule type" value="Genomic_DNA"/>
</dbReference>
<comment type="subcellular location">
    <subcellularLocation>
        <location evidence="1">Endoplasmic reticulum membrane</location>
        <topology evidence="1">Multi-pass membrane protein</topology>
    </subcellularLocation>
</comment>
<keyword evidence="3 7" id="KW-0812">Transmembrane</keyword>
<proteinExistence type="inferred from homology"/>
<organism evidence="8 9">
    <name type="scientific">Chytriomyces confervae</name>
    <dbReference type="NCBI Taxonomy" id="246404"/>
    <lineage>
        <taxon>Eukaryota</taxon>
        <taxon>Fungi</taxon>
        <taxon>Fungi incertae sedis</taxon>
        <taxon>Chytridiomycota</taxon>
        <taxon>Chytridiomycota incertae sedis</taxon>
        <taxon>Chytridiomycetes</taxon>
        <taxon>Chytridiales</taxon>
        <taxon>Chytriomycetaceae</taxon>
        <taxon>Chytriomyces</taxon>
    </lineage>
</organism>
<sequence length="288" mass="31267">MTTQEATPTTKPAEPTVSASEVFESNRKVLQQHHQLHAAISVSVLAFRCTVAPQPFSFWAIVGYIACNGLVLFMFLWLRNLASAMVNKADGMIVHVGADLRRRKGGAMYAFDTMYVMWAVMVLADLLFFCADLQLVGSAVFPLYAGAVFATGMMSLFLYDSRDVASTPDKGEVAKDDADKKRDLAAQHAYARMAGPRAQLDDAGALRHRTTNAATDTNLCFATDNESDEESCPDTRSTRKTALKWASENGRVEQTSRQPINGSALERVACSGEQPVRGPRSVCASAAA</sequence>
<dbReference type="GO" id="GO:0005789">
    <property type="term" value="C:endoplasmic reticulum membrane"/>
    <property type="evidence" value="ECO:0007669"/>
    <property type="project" value="UniProtKB-SubCell"/>
</dbReference>
<feature type="transmembrane region" description="Helical" evidence="7">
    <location>
        <begin position="109"/>
        <end position="129"/>
    </location>
</feature>
<evidence type="ECO:0000256" key="7">
    <source>
        <dbReference type="SAM" id="Phobius"/>
    </source>
</evidence>
<evidence type="ECO:0000256" key="6">
    <source>
        <dbReference type="ARBA" id="ARBA00023136"/>
    </source>
</evidence>